<dbReference type="PANTHER" id="PTHR43272">
    <property type="entry name" value="LONG-CHAIN-FATTY-ACID--COA LIGASE"/>
    <property type="match status" value="1"/>
</dbReference>
<dbReference type="PANTHER" id="PTHR43272:SF101">
    <property type="entry name" value="ACYL-COA SYNTHETASE BUBBLEGUM FAMILY MEMBER 2-RELATED"/>
    <property type="match status" value="1"/>
</dbReference>
<feature type="domain" description="AMP-dependent synthetase/ligase" evidence="9">
    <location>
        <begin position="8"/>
        <end position="288"/>
    </location>
</feature>
<accession>A0ABM4G5S7</accession>
<dbReference type="EC" id="6.2.1.3" evidence="7"/>
<dbReference type="RefSeq" id="XP_067172549.1">
    <property type="nucleotide sequence ID" value="XM_067316448.1"/>
</dbReference>
<feature type="compositionally biased region" description="Low complexity" evidence="8">
    <location>
        <begin position="144"/>
        <end position="162"/>
    </location>
</feature>
<dbReference type="SUPFAM" id="SSF56801">
    <property type="entry name" value="Acetyl-CoA synthetase-like"/>
    <property type="match status" value="1"/>
</dbReference>
<dbReference type="Gene3D" id="3.40.50.12780">
    <property type="entry name" value="N-terminal domain of ligase-like"/>
    <property type="match status" value="2"/>
</dbReference>
<comment type="catalytic activity">
    <reaction evidence="6">
        <text>a long-chain fatty acid + ATP + CoA = a long-chain fatty acyl-CoA + AMP + diphosphate</text>
        <dbReference type="Rhea" id="RHEA:15421"/>
        <dbReference type="ChEBI" id="CHEBI:30616"/>
        <dbReference type="ChEBI" id="CHEBI:33019"/>
        <dbReference type="ChEBI" id="CHEBI:57287"/>
        <dbReference type="ChEBI" id="CHEBI:57560"/>
        <dbReference type="ChEBI" id="CHEBI:83139"/>
        <dbReference type="ChEBI" id="CHEBI:456215"/>
        <dbReference type="EC" id="6.2.1.3"/>
    </reaction>
    <physiologicalReaction direction="left-to-right" evidence="6">
        <dbReference type="Rhea" id="RHEA:15422"/>
    </physiologicalReaction>
</comment>
<evidence type="ECO:0000256" key="2">
    <source>
        <dbReference type="ARBA" id="ARBA00022598"/>
    </source>
</evidence>
<evidence type="ECO:0000256" key="7">
    <source>
        <dbReference type="ARBA" id="ARBA00026121"/>
    </source>
</evidence>
<evidence type="ECO:0000256" key="3">
    <source>
        <dbReference type="ARBA" id="ARBA00022741"/>
    </source>
</evidence>
<dbReference type="GeneID" id="106493327"/>
<sequence>MKTLVEVLGLQEGEVILSYLPLSHVVAQFMGIWMPMCFGGTVYFTQSDSLKSSLGTTLKEVCPTIILSVSRIWEKMQEKLEDTFKSASLPKRLLLSWARGVGLQAGAGHLRQCWAQDSAQGAGEQQCPQAGCCEHRAVGLGAEPTQAPSTTTTCTAGAGPSTHGPCKPDTGHPRSEGSAPWGFRLPDSLVLQGLQQELGLDRCRYRLAGAAPMARKTLNFFLSLGLPLYEMYGLSESSRPHTYATAQAYLLLSCGKEMKGCQSHVDQQDTSGTGELCIWGRHVFMGYLNLPEQMQEALDDEGWLHTGDLCCIDQEGFIFITGRKKELLIASGGDNVPPVPIEEVLKAALPLMQNAMLVGDRRKFLSALLTLKCAVDPATGAPLDELSPAAVQLCRQLGSQARRVSEVLSARDPAVYDAIQRGVDQVNRAATSNAQRVQKWLLPPRDLSFAGGELGPTLKLMCPAVLKMYHDEIEQLYCT</sequence>
<dbReference type="Proteomes" id="UP001652627">
    <property type="component" value="Chromosome Z"/>
</dbReference>
<keyword evidence="4" id="KW-0276">Fatty acid metabolism</keyword>
<reference evidence="11" key="1">
    <citation type="submission" date="2025-08" db="UniProtKB">
        <authorList>
            <consortium name="RefSeq"/>
        </authorList>
    </citation>
    <scope>IDENTIFICATION</scope>
    <source>
        <tissue evidence="11">Blood</tissue>
    </source>
</reference>
<evidence type="ECO:0000259" key="9">
    <source>
        <dbReference type="Pfam" id="PF00501"/>
    </source>
</evidence>
<proteinExistence type="predicted"/>
<organism evidence="10 11">
    <name type="scientific">Apteryx mantelli</name>
    <name type="common">North Island brown kiwi</name>
    <dbReference type="NCBI Taxonomy" id="2696672"/>
    <lineage>
        <taxon>Eukaryota</taxon>
        <taxon>Metazoa</taxon>
        <taxon>Chordata</taxon>
        <taxon>Craniata</taxon>
        <taxon>Vertebrata</taxon>
        <taxon>Euteleostomi</taxon>
        <taxon>Archelosauria</taxon>
        <taxon>Archosauria</taxon>
        <taxon>Dinosauria</taxon>
        <taxon>Saurischia</taxon>
        <taxon>Theropoda</taxon>
        <taxon>Coelurosauria</taxon>
        <taxon>Aves</taxon>
        <taxon>Palaeognathae</taxon>
        <taxon>Apterygiformes</taxon>
        <taxon>Apterygidae</taxon>
        <taxon>Apteryx</taxon>
    </lineage>
</organism>
<dbReference type="Pfam" id="PF00501">
    <property type="entry name" value="AMP-binding"/>
    <property type="match status" value="1"/>
</dbReference>
<keyword evidence="2" id="KW-0436">Ligase</keyword>
<dbReference type="InterPro" id="IPR042099">
    <property type="entry name" value="ANL_N_sf"/>
</dbReference>
<dbReference type="Pfam" id="PF23562">
    <property type="entry name" value="AMP-binding_C_3"/>
    <property type="match status" value="1"/>
</dbReference>
<keyword evidence="10" id="KW-1185">Reference proteome</keyword>
<evidence type="ECO:0000256" key="8">
    <source>
        <dbReference type="SAM" id="MobiDB-lite"/>
    </source>
</evidence>
<evidence type="ECO:0000313" key="11">
    <source>
        <dbReference type="RefSeq" id="XP_067172549.1"/>
    </source>
</evidence>
<keyword evidence="4" id="KW-0443">Lipid metabolism</keyword>
<dbReference type="InterPro" id="IPR000873">
    <property type="entry name" value="AMP-dep_synth/lig_dom"/>
</dbReference>
<evidence type="ECO:0000256" key="4">
    <source>
        <dbReference type="ARBA" id="ARBA00022832"/>
    </source>
</evidence>
<evidence type="ECO:0000256" key="5">
    <source>
        <dbReference type="ARBA" id="ARBA00022840"/>
    </source>
</evidence>
<keyword evidence="3" id="KW-0547">Nucleotide-binding</keyword>
<keyword evidence="5" id="KW-0067">ATP-binding</keyword>
<feature type="region of interest" description="Disordered" evidence="8">
    <location>
        <begin position="144"/>
        <end position="179"/>
    </location>
</feature>
<keyword evidence="1" id="KW-0963">Cytoplasm</keyword>
<evidence type="ECO:0000256" key="1">
    <source>
        <dbReference type="ARBA" id="ARBA00022490"/>
    </source>
</evidence>
<protein>
    <recommendedName>
        <fullName evidence="7">long-chain-fatty-acid--CoA ligase</fullName>
        <ecNumber evidence="7">6.2.1.3</ecNumber>
    </recommendedName>
</protein>
<name>A0ABM4G5S7_9AVES</name>
<evidence type="ECO:0000313" key="10">
    <source>
        <dbReference type="Proteomes" id="UP001652627"/>
    </source>
</evidence>
<gene>
    <name evidence="11" type="primary">LOC106493327</name>
</gene>
<evidence type="ECO:0000256" key="6">
    <source>
        <dbReference type="ARBA" id="ARBA00024484"/>
    </source>
</evidence>